<dbReference type="OrthoDB" id="5812814at2"/>
<dbReference type="Proteomes" id="UP000249898">
    <property type="component" value="Chromosome"/>
</dbReference>
<evidence type="ECO:0008006" key="3">
    <source>
        <dbReference type="Google" id="ProtNLM"/>
    </source>
</evidence>
<name>A0A2Z4PPW2_9GAMM</name>
<dbReference type="AlphaFoldDB" id="A0A2Z4PPW2"/>
<evidence type="ECO:0000313" key="1">
    <source>
        <dbReference type="EMBL" id="AWX99499.1"/>
    </source>
</evidence>
<protein>
    <recommendedName>
        <fullName evidence="3">Gp5/Type VI secretion system Vgr protein OB-fold domain-containing protein</fullName>
    </recommendedName>
</protein>
<accession>A0A2Z4PPW2</accession>
<sequence>MDIVKTIKRIVNNLFPEISAGYHLPIFAEVVGVRETPKEGDLCDEFRPRYAVDVQILNEYGEPDTKWPVLKDVILSVPVAGHEMGHFAYPENGTWCEIAFAYGSPNRPFIRSILPHRLTMPGIERGEQKWQHSAASFQRIDKDGNQERVTDLEIHDKSLTRVIEALDVIERFHQSTKNTKSNDTEVIGAIKRIEAFGAVIVQSGGVMDLSAVDHVRITTKANAIIKALANIQTDAADNIEHQAGSNITSNAGANIDSTAGGNISNTASNINNTASGDITETATGAMAISGQTTEVTGQASVAIKAPSVWVGTPALNLVALAGETAQLVADLAKIVATHTHPFSNNTVGPVSQGGAITAVQTKVEAVKANVDKVAG</sequence>
<gene>
    <name evidence="1" type="ORF">A8139_05470</name>
</gene>
<dbReference type="RefSeq" id="WP_112136296.1">
    <property type="nucleotide sequence ID" value="NZ_CP016181.1"/>
</dbReference>
<proteinExistence type="predicted"/>
<reference evidence="1 2" key="1">
    <citation type="submission" date="2016-06" db="EMBL/GenBank/DDBJ databases">
        <title>The sequenced genome of the ice-adhering bacterium Marinomonas primoryensis, from Antarctica.</title>
        <authorList>
            <person name="Graham L."/>
            <person name="Vance T.D.R."/>
            <person name="Davies P.L."/>
        </authorList>
    </citation>
    <scope>NUCLEOTIDE SEQUENCE [LARGE SCALE GENOMIC DNA]</scope>
    <source>
        <strain evidence="1 2">AceL</strain>
    </source>
</reference>
<dbReference type="SUPFAM" id="SSF69255">
    <property type="entry name" value="gp5 N-terminal domain-like"/>
    <property type="match status" value="1"/>
</dbReference>
<dbReference type="SUPFAM" id="SSF69349">
    <property type="entry name" value="Phage fibre proteins"/>
    <property type="match status" value="1"/>
</dbReference>
<organism evidence="1 2">
    <name type="scientific">Marinomonas primoryensis</name>
    <dbReference type="NCBI Taxonomy" id="178399"/>
    <lineage>
        <taxon>Bacteria</taxon>
        <taxon>Pseudomonadati</taxon>
        <taxon>Pseudomonadota</taxon>
        <taxon>Gammaproteobacteria</taxon>
        <taxon>Oceanospirillales</taxon>
        <taxon>Oceanospirillaceae</taxon>
        <taxon>Marinomonas</taxon>
    </lineage>
</organism>
<dbReference type="EMBL" id="CP016181">
    <property type="protein sequence ID" value="AWX99499.1"/>
    <property type="molecule type" value="Genomic_DNA"/>
</dbReference>
<evidence type="ECO:0000313" key="2">
    <source>
        <dbReference type="Proteomes" id="UP000249898"/>
    </source>
</evidence>